<evidence type="ECO:0000313" key="12">
    <source>
        <dbReference type="Proteomes" id="UP001596432"/>
    </source>
</evidence>
<dbReference type="Proteomes" id="UP001596432">
    <property type="component" value="Unassembled WGS sequence"/>
</dbReference>
<dbReference type="InterPro" id="IPR053715">
    <property type="entry name" value="GH4_Enzyme_sf"/>
</dbReference>
<evidence type="ECO:0000256" key="2">
    <source>
        <dbReference type="ARBA" id="ARBA00001936"/>
    </source>
</evidence>
<evidence type="ECO:0000256" key="5">
    <source>
        <dbReference type="ARBA" id="ARBA00022801"/>
    </source>
</evidence>
<dbReference type="SUPFAM" id="SSF56327">
    <property type="entry name" value="LDH C-terminal domain-like"/>
    <property type="match status" value="1"/>
</dbReference>
<organism evidence="11 12">
    <name type="scientific">Halosimplex aquaticum</name>
    <dbReference type="NCBI Taxonomy" id="3026162"/>
    <lineage>
        <taxon>Archaea</taxon>
        <taxon>Methanobacteriati</taxon>
        <taxon>Methanobacteriota</taxon>
        <taxon>Stenosarchaea group</taxon>
        <taxon>Halobacteria</taxon>
        <taxon>Halobacteriales</taxon>
        <taxon>Haloarculaceae</taxon>
        <taxon>Halosimplex</taxon>
    </lineage>
</organism>
<dbReference type="Pfam" id="PF11975">
    <property type="entry name" value="Glyco_hydro_4C"/>
    <property type="match status" value="1"/>
</dbReference>
<comment type="cofactor">
    <cofactor evidence="1">
        <name>NAD(+)</name>
        <dbReference type="ChEBI" id="CHEBI:57540"/>
    </cofactor>
</comment>
<dbReference type="InterPro" id="IPR036291">
    <property type="entry name" value="NAD(P)-bd_dom_sf"/>
</dbReference>
<evidence type="ECO:0000256" key="4">
    <source>
        <dbReference type="ARBA" id="ARBA00022723"/>
    </source>
</evidence>
<evidence type="ECO:0000256" key="7">
    <source>
        <dbReference type="ARBA" id="ARBA00023211"/>
    </source>
</evidence>
<dbReference type="GeneID" id="78818998"/>
<keyword evidence="5 11" id="KW-0378">Hydrolase</keyword>
<keyword evidence="6" id="KW-0520">NAD</keyword>
<reference evidence="11 12" key="1">
    <citation type="journal article" date="2019" name="Int. J. Syst. Evol. Microbiol.">
        <title>The Global Catalogue of Microorganisms (GCM) 10K type strain sequencing project: providing services to taxonomists for standard genome sequencing and annotation.</title>
        <authorList>
            <consortium name="The Broad Institute Genomics Platform"/>
            <consortium name="The Broad Institute Genome Sequencing Center for Infectious Disease"/>
            <person name="Wu L."/>
            <person name="Ma J."/>
        </authorList>
    </citation>
    <scope>NUCLEOTIDE SEQUENCE [LARGE SCALE GENOMIC DNA]</scope>
    <source>
        <strain evidence="11 12">XZYJT29</strain>
    </source>
</reference>
<dbReference type="InterPro" id="IPR015955">
    <property type="entry name" value="Lactate_DH/Glyco_Ohase_4_C"/>
</dbReference>
<evidence type="ECO:0000256" key="8">
    <source>
        <dbReference type="ARBA" id="ARBA00023277"/>
    </source>
</evidence>
<accession>A0ABD5XXN2</accession>
<comment type="cofactor">
    <cofactor evidence="2">
        <name>Mn(2+)</name>
        <dbReference type="ChEBI" id="CHEBI:29035"/>
    </cofactor>
</comment>
<evidence type="ECO:0000256" key="9">
    <source>
        <dbReference type="ARBA" id="ARBA00023295"/>
    </source>
</evidence>
<keyword evidence="4" id="KW-0479">Metal-binding</keyword>
<evidence type="ECO:0000256" key="3">
    <source>
        <dbReference type="ARBA" id="ARBA00010141"/>
    </source>
</evidence>
<gene>
    <name evidence="11" type="ORF">ACFQMA_02755</name>
</gene>
<dbReference type="InterPro" id="IPR022616">
    <property type="entry name" value="Glyco_hydro_4_C"/>
</dbReference>
<comment type="caution">
    <text evidence="11">The sequence shown here is derived from an EMBL/GenBank/DDBJ whole genome shotgun (WGS) entry which is preliminary data.</text>
</comment>
<keyword evidence="9" id="KW-0326">Glycosidase</keyword>
<keyword evidence="12" id="KW-1185">Reference proteome</keyword>
<dbReference type="PANTHER" id="PTHR32092">
    <property type="entry name" value="6-PHOSPHO-BETA-GLUCOSIDASE-RELATED"/>
    <property type="match status" value="1"/>
</dbReference>
<dbReference type="PRINTS" id="PR00732">
    <property type="entry name" value="GLHYDRLASE4"/>
</dbReference>
<dbReference type="PANTHER" id="PTHR32092:SF2">
    <property type="entry name" value="ALPHA-GALACTURONIDASE"/>
    <property type="match status" value="1"/>
</dbReference>
<feature type="domain" description="Glycosyl hydrolase family 4 C-terminal" evidence="10">
    <location>
        <begin position="214"/>
        <end position="438"/>
    </location>
</feature>
<dbReference type="GO" id="GO:0016798">
    <property type="term" value="F:hydrolase activity, acting on glycosyl bonds"/>
    <property type="evidence" value="ECO:0007669"/>
    <property type="project" value="UniProtKB-KW"/>
</dbReference>
<dbReference type="GO" id="GO:0046872">
    <property type="term" value="F:metal ion binding"/>
    <property type="evidence" value="ECO:0007669"/>
    <property type="project" value="UniProtKB-KW"/>
</dbReference>
<comment type="similarity">
    <text evidence="3">Belongs to the glycosyl hydrolase 4 family.</text>
</comment>
<keyword evidence="7" id="KW-0464">Manganese</keyword>
<dbReference type="InterPro" id="IPR001088">
    <property type="entry name" value="Glyco_hydro_4"/>
</dbReference>
<dbReference type="Gene3D" id="3.90.1820.10">
    <property type="entry name" value="AglA-like glucosidase"/>
    <property type="match status" value="1"/>
</dbReference>
<dbReference type="SUPFAM" id="SSF51735">
    <property type="entry name" value="NAD(P)-binding Rossmann-fold domains"/>
    <property type="match status" value="1"/>
</dbReference>
<sequence>MHQLRRDDQSSVQVKIGYVGGGSRSWATTLMNDLAQTTDLAGEVALYDVDRESARTNAELGEWIQRHDEAVGDWKYTVAETLSDALADADFVILSTQDPPGETMVNDLELPAEYGIYQTVGDTVGPGGTLRAMRSVPQYREIAAAVREQCPDAWVINYTNPMTVCTRTLYEEYPDINAVGLCHEVFKVQELFADLAEEYLDADDVAREEISVNVKGINHFTWVDDAHWGDRNVYDLVDRWVADRESVPRFDPGDLDDESYFVNHRDVTQDLYEQFGILPAAGDRHLVEFVPWYLDVESGEEVQQWGIRQTPSEYRVDHWPEGEDERRELLEGDEPFEFTESGEEAVDWMRALLGMEPLKTHANYPNRGQCPDLPDGAVVETNVLVDGDGVTPLTAGELPDQLHDIVLTHVKNQETLVAAGFDGDLDRAYRAFLTDPLVDVGTEEARELFSRLVDAERDYLDGWDLSSSVLDHEESAIAADD</sequence>
<evidence type="ECO:0000256" key="6">
    <source>
        <dbReference type="ARBA" id="ARBA00023027"/>
    </source>
</evidence>
<dbReference type="EMBL" id="JBHTAS010000001">
    <property type="protein sequence ID" value="MFC7138756.1"/>
    <property type="molecule type" value="Genomic_DNA"/>
</dbReference>
<dbReference type="Pfam" id="PF02056">
    <property type="entry name" value="Glyco_hydro_4"/>
    <property type="match status" value="1"/>
</dbReference>
<proteinExistence type="inferred from homology"/>
<keyword evidence="8" id="KW-0119">Carbohydrate metabolism</keyword>
<evidence type="ECO:0000259" key="10">
    <source>
        <dbReference type="Pfam" id="PF11975"/>
    </source>
</evidence>
<dbReference type="RefSeq" id="WP_274324370.1">
    <property type="nucleotide sequence ID" value="NZ_CP118158.1"/>
</dbReference>
<evidence type="ECO:0000313" key="11">
    <source>
        <dbReference type="EMBL" id="MFC7138756.1"/>
    </source>
</evidence>
<protein>
    <submittedName>
        <fullName evidence="11">Glycoside hydrolase family 4</fullName>
    </submittedName>
</protein>
<name>A0ABD5XXN2_9EURY</name>
<dbReference type="AlphaFoldDB" id="A0ABD5XXN2"/>
<evidence type="ECO:0000256" key="1">
    <source>
        <dbReference type="ARBA" id="ARBA00001911"/>
    </source>
</evidence>